<dbReference type="EMBL" id="VSIV01000380">
    <property type="protein sequence ID" value="TYB32358.1"/>
    <property type="molecule type" value="Genomic_DNA"/>
</dbReference>
<dbReference type="RefSeq" id="WP_303702126.1">
    <property type="nucleotide sequence ID" value="NZ_VSIV01000380.1"/>
</dbReference>
<evidence type="ECO:0000313" key="2">
    <source>
        <dbReference type="Proteomes" id="UP000323337"/>
    </source>
</evidence>
<dbReference type="AlphaFoldDB" id="A0A5D0MM87"/>
<gene>
    <name evidence="1" type="ORF">FXF49_11930</name>
</gene>
<comment type="caution">
    <text evidence="1">The sequence shown here is derived from an EMBL/GenBank/DDBJ whole genome shotgun (WGS) entry which is preliminary data.</text>
</comment>
<name>A0A5D0MM87_FLESI</name>
<accession>A0A5D0MM87</accession>
<evidence type="ECO:0000313" key="1">
    <source>
        <dbReference type="EMBL" id="TYB32358.1"/>
    </source>
</evidence>
<proteinExistence type="predicted"/>
<reference evidence="1 2" key="1">
    <citation type="submission" date="2019-08" db="EMBL/GenBank/DDBJ databases">
        <title>Genomic characterization of a novel candidate phylum (ARYD3) from a high temperature, high salinity tertiary oil reservoir in north central Oklahoma, USA.</title>
        <authorList>
            <person name="Youssef N.H."/>
            <person name="Yadav A."/>
            <person name="Elshahed M.S."/>
        </authorList>
    </citation>
    <scope>NUCLEOTIDE SEQUENCE [LARGE SCALE GENOMIC DNA]</scope>
    <source>
        <strain evidence="1">ARYD1</strain>
    </source>
</reference>
<sequence>MDQLTKYIVAMTNLYGIVHKDKVVEIYNSQNEEQISTEDLEKFAIKPLKDVIAFESVGVHKGYFVHEMILDFDEFDMLLRKKQINLIISRTKRNFLNIQMNFILKKMSNLRRW</sequence>
<organism evidence="1 2">
    <name type="scientific">Flexistipes sinusarabici</name>
    <dbReference type="NCBI Taxonomy" id="2352"/>
    <lineage>
        <taxon>Bacteria</taxon>
        <taxon>Pseudomonadati</taxon>
        <taxon>Deferribacterota</taxon>
        <taxon>Deferribacteres</taxon>
        <taxon>Deferribacterales</taxon>
        <taxon>Flexistipitaceae</taxon>
        <taxon>Flexistipes</taxon>
    </lineage>
</organism>
<dbReference type="Proteomes" id="UP000323337">
    <property type="component" value="Unassembled WGS sequence"/>
</dbReference>
<protein>
    <submittedName>
        <fullName evidence="1">Uncharacterized protein</fullName>
    </submittedName>
</protein>